<evidence type="ECO:0000256" key="1">
    <source>
        <dbReference type="ARBA" id="ARBA00001947"/>
    </source>
</evidence>
<protein>
    <submittedName>
        <fullName evidence="6">Class III aminotransferase</fullName>
    </submittedName>
</protein>
<evidence type="ECO:0000313" key="6">
    <source>
        <dbReference type="EMBL" id="PCH61930.1"/>
    </source>
</evidence>
<dbReference type="Pfam" id="PF05853">
    <property type="entry name" value="BKACE"/>
    <property type="match status" value="1"/>
</dbReference>
<evidence type="ECO:0000256" key="4">
    <source>
        <dbReference type="ARBA" id="ARBA00022833"/>
    </source>
</evidence>
<evidence type="ECO:0000256" key="5">
    <source>
        <dbReference type="SAM" id="MobiDB-lite"/>
    </source>
</evidence>
<evidence type="ECO:0000313" key="7">
    <source>
        <dbReference type="Proteomes" id="UP000218172"/>
    </source>
</evidence>
<dbReference type="PANTHER" id="PTHR37418:SF2">
    <property type="entry name" value="3-KETO-5-AMINOHEXANOATE CLEAVAGE ENZYME"/>
    <property type="match status" value="1"/>
</dbReference>
<dbReference type="GO" id="GO:0046872">
    <property type="term" value="F:metal ion binding"/>
    <property type="evidence" value="ECO:0007669"/>
    <property type="project" value="UniProtKB-KW"/>
</dbReference>
<evidence type="ECO:0000256" key="3">
    <source>
        <dbReference type="ARBA" id="ARBA00022723"/>
    </source>
</evidence>
<keyword evidence="6" id="KW-0032">Aminotransferase</keyword>
<dbReference type="GO" id="GO:0043720">
    <property type="term" value="F:3-keto-5-aminohexanoate cleavage activity"/>
    <property type="evidence" value="ECO:0007669"/>
    <property type="project" value="InterPro"/>
</dbReference>
<dbReference type="InterPro" id="IPR011060">
    <property type="entry name" value="RibuloseP-bd_barrel"/>
</dbReference>
<dbReference type="SUPFAM" id="SSF51366">
    <property type="entry name" value="Ribulose-phoshate binding barrel"/>
    <property type="match status" value="1"/>
</dbReference>
<reference evidence="7" key="1">
    <citation type="submission" date="2017-08" db="EMBL/GenBank/DDBJ databases">
        <title>A dynamic microbial community with high functional redundancy inhabits the cold, oxic subseafloor aquifer.</title>
        <authorList>
            <person name="Tully B.J."/>
            <person name="Wheat C.G."/>
            <person name="Glazer B.T."/>
            <person name="Huber J.A."/>
        </authorList>
    </citation>
    <scope>NUCLEOTIDE SEQUENCE [LARGE SCALE GENOMIC DNA]</scope>
</reference>
<comment type="caution">
    <text evidence="6">The sequence shown here is derived from an EMBL/GenBank/DDBJ whole genome shotgun (WGS) entry which is preliminary data.</text>
</comment>
<dbReference type="EMBL" id="NVQR01000051">
    <property type="protein sequence ID" value="PCH61930.1"/>
    <property type="molecule type" value="Genomic_DNA"/>
</dbReference>
<gene>
    <name evidence="6" type="ORF">COC19_03755</name>
</gene>
<organism evidence="6 7">
    <name type="scientific">SAR86 cluster bacterium</name>
    <dbReference type="NCBI Taxonomy" id="2030880"/>
    <lineage>
        <taxon>Bacteria</taxon>
        <taxon>Pseudomonadati</taxon>
        <taxon>Pseudomonadota</taxon>
        <taxon>Gammaproteobacteria</taxon>
        <taxon>SAR86 cluster</taxon>
    </lineage>
</organism>
<dbReference type="Proteomes" id="UP000218172">
    <property type="component" value="Unassembled WGS sequence"/>
</dbReference>
<accession>A0A2A4MQ11</accession>
<keyword evidence="2 6" id="KW-0808">Transferase</keyword>
<keyword evidence="3" id="KW-0479">Metal-binding</keyword>
<keyword evidence="4" id="KW-0862">Zinc</keyword>
<feature type="compositionally biased region" description="Low complexity" evidence="5">
    <location>
        <begin position="181"/>
        <end position="192"/>
    </location>
</feature>
<comment type="cofactor">
    <cofactor evidence="1">
        <name>Zn(2+)</name>
        <dbReference type="ChEBI" id="CHEBI:29105"/>
    </cofactor>
</comment>
<feature type="region of interest" description="Disordered" evidence="5">
    <location>
        <begin position="181"/>
        <end position="210"/>
    </location>
</feature>
<dbReference type="InterPro" id="IPR013785">
    <property type="entry name" value="Aldolase_TIM"/>
</dbReference>
<proteinExistence type="predicted"/>
<dbReference type="PANTHER" id="PTHR37418">
    <property type="entry name" value="3-KETO-5-AMINOHEXANOATE CLEAVAGE ENZYME-RELATED"/>
    <property type="match status" value="1"/>
</dbReference>
<dbReference type="AlphaFoldDB" id="A0A2A4MQ11"/>
<name>A0A2A4MQ11_9GAMM</name>
<dbReference type="InterPro" id="IPR008567">
    <property type="entry name" value="BKACE"/>
</dbReference>
<dbReference type="Gene3D" id="3.20.20.70">
    <property type="entry name" value="Aldolase class I"/>
    <property type="match status" value="1"/>
</dbReference>
<evidence type="ECO:0000256" key="2">
    <source>
        <dbReference type="ARBA" id="ARBA00022679"/>
    </source>
</evidence>
<dbReference type="GO" id="GO:0008483">
    <property type="term" value="F:transaminase activity"/>
    <property type="evidence" value="ECO:0007669"/>
    <property type="project" value="UniProtKB-KW"/>
</dbReference>
<sequence length="301" mass="32772">MNAVPIMIAVAPNGARKTHADHAQLPISPQQLAHTAWQCQQAGACMIHLHVRDQHLGHSLSVSRYREAIAAIRQRVGKKLIIQVTTESVGIYNSEQQMAMVRALKPEAVSLAIKELCPTPQHEAQAGAFFAWLQAQGILAQYILYSVEDVQRFEQLRQQGVIPTDAFSVLFVLGRYGAYSNTSNSSNSSNSSAQRNLPHDSAKPETGLAASNPADLAPLLESASQDLQWWLCAFGASEQQCMLRSAELGGHCRVGFENNLQLNDGSIAPDNAALISQLTATLPSHRPPASAEQAREFMSKR</sequence>